<evidence type="ECO:0000256" key="1">
    <source>
        <dbReference type="ARBA" id="ARBA00001933"/>
    </source>
</evidence>
<dbReference type="Pfam" id="PF00155">
    <property type="entry name" value="Aminotran_1_2"/>
    <property type="match status" value="1"/>
</dbReference>
<evidence type="ECO:0000256" key="3">
    <source>
        <dbReference type="ARBA" id="ARBA00007970"/>
    </source>
</evidence>
<evidence type="ECO:0000256" key="5">
    <source>
        <dbReference type="ARBA" id="ARBA00022576"/>
    </source>
</evidence>
<sequence>MTESLAPAHIRAIAPYQAGKPIEELAREYGLDPAGIIKLASNENPLGCSDRVRAALREAVGVLHGRYPDPSGFDLKADLAARHQVPADWITLGNGSNDLLELASLALLDEGTSAVYAQHAFVVYRLSTQARGARHLMVPARDYGHDLDAMLAAIEPDTRLVFIANPNNPTGTHVPGPHVRAFLAAVRERHGEHVTVLLDEAYDEYLDPDERTDSAQWVREFPNLIVTRTFSKAYGLAGLRVGYALAQPGLTDLLNRVRQPFNVNALAQLAARVALEDTDFLARTYALNRAGRAQLQDGFAALGLEFVPSHTNFVLVRVGDAARVNGELLRRGVIVRSVAGDGLPGHLRVSIGLPQENARLLDALKAVLQA</sequence>
<dbReference type="GO" id="GO:0030170">
    <property type="term" value="F:pyridoxal phosphate binding"/>
    <property type="evidence" value="ECO:0007669"/>
    <property type="project" value="InterPro"/>
</dbReference>
<keyword evidence="7 9" id="KW-0663">Pyridoxal phosphate</keyword>
<evidence type="ECO:0000256" key="6">
    <source>
        <dbReference type="ARBA" id="ARBA00022679"/>
    </source>
</evidence>
<reference evidence="11" key="1">
    <citation type="submission" date="2024-05" db="EMBL/GenBank/DDBJ databases">
        <authorList>
            <person name="Luo Y.-C."/>
            <person name="Nicholds J."/>
            <person name="Mortimer T."/>
            <person name="Maboni G."/>
        </authorList>
    </citation>
    <scope>NUCLEOTIDE SEQUENCE</scope>
    <source>
        <strain evidence="11">153920</strain>
    </source>
</reference>
<evidence type="ECO:0000256" key="9">
    <source>
        <dbReference type="HAMAP-Rule" id="MF_01023"/>
    </source>
</evidence>
<comment type="pathway">
    <text evidence="2 9">Amino-acid biosynthesis; L-histidine biosynthesis; L-histidine from 5-phospho-alpha-D-ribose 1-diphosphate: step 7/9.</text>
</comment>
<dbReference type="HAMAP" id="MF_01023">
    <property type="entry name" value="HisC_aminotrans_2"/>
    <property type="match status" value="1"/>
</dbReference>
<dbReference type="PROSITE" id="PS00599">
    <property type="entry name" value="AA_TRANSFER_CLASS_2"/>
    <property type="match status" value="1"/>
</dbReference>
<dbReference type="PANTHER" id="PTHR43643">
    <property type="entry name" value="HISTIDINOL-PHOSPHATE AMINOTRANSFERASE 2"/>
    <property type="match status" value="1"/>
</dbReference>
<keyword evidence="6 9" id="KW-0808">Transferase</keyword>
<dbReference type="InterPro" id="IPR015424">
    <property type="entry name" value="PyrdxlP-dep_Trfase"/>
</dbReference>
<comment type="catalytic activity">
    <reaction evidence="8 9">
        <text>L-histidinol phosphate + 2-oxoglutarate = 3-(imidazol-4-yl)-2-oxopropyl phosphate + L-glutamate</text>
        <dbReference type="Rhea" id="RHEA:23744"/>
        <dbReference type="ChEBI" id="CHEBI:16810"/>
        <dbReference type="ChEBI" id="CHEBI:29985"/>
        <dbReference type="ChEBI" id="CHEBI:57766"/>
        <dbReference type="ChEBI" id="CHEBI:57980"/>
        <dbReference type="EC" id="2.6.1.9"/>
    </reaction>
</comment>
<protein>
    <recommendedName>
        <fullName evidence="9">Histidinol-phosphate aminotransferase</fullName>
        <ecNumber evidence="9">2.6.1.9</ecNumber>
    </recommendedName>
    <alternativeName>
        <fullName evidence="9">Imidazole acetol-phosphate transaminase</fullName>
    </alternativeName>
</protein>
<feature type="domain" description="Aminotransferase class I/classII large" evidence="10">
    <location>
        <begin position="36"/>
        <end position="363"/>
    </location>
</feature>
<comment type="subunit">
    <text evidence="4 9">Homodimer.</text>
</comment>
<evidence type="ECO:0000256" key="2">
    <source>
        <dbReference type="ARBA" id="ARBA00005011"/>
    </source>
</evidence>
<organism evidence="11">
    <name type="scientific">Castellaniella ginsengisoli</name>
    <dbReference type="NCBI Taxonomy" id="546114"/>
    <lineage>
        <taxon>Bacteria</taxon>
        <taxon>Pseudomonadati</taxon>
        <taxon>Pseudomonadota</taxon>
        <taxon>Betaproteobacteria</taxon>
        <taxon>Burkholderiales</taxon>
        <taxon>Alcaligenaceae</taxon>
        <taxon>Castellaniella</taxon>
    </lineage>
</organism>
<dbReference type="InterPro" id="IPR004839">
    <property type="entry name" value="Aminotransferase_I/II_large"/>
</dbReference>
<dbReference type="SUPFAM" id="SSF53383">
    <property type="entry name" value="PLP-dependent transferases"/>
    <property type="match status" value="1"/>
</dbReference>
<dbReference type="EC" id="2.6.1.9" evidence="9"/>
<dbReference type="GO" id="GO:0000105">
    <property type="term" value="P:L-histidine biosynthetic process"/>
    <property type="evidence" value="ECO:0007669"/>
    <property type="project" value="UniProtKB-UniRule"/>
</dbReference>
<dbReference type="AlphaFoldDB" id="A0AB39CMH7"/>
<dbReference type="InterPro" id="IPR015422">
    <property type="entry name" value="PyrdxlP-dep_Trfase_small"/>
</dbReference>
<name>A0AB39CMH7_9BURK</name>
<evidence type="ECO:0000259" key="10">
    <source>
        <dbReference type="Pfam" id="PF00155"/>
    </source>
</evidence>
<evidence type="ECO:0000256" key="7">
    <source>
        <dbReference type="ARBA" id="ARBA00022898"/>
    </source>
</evidence>
<comment type="cofactor">
    <cofactor evidence="1 9">
        <name>pyridoxal 5'-phosphate</name>
        <dbReference type="ChEBI" id="CHEBI:597326"/>
    </cofactor>
</comment>
<evidence type="ECO:0000256" key="8">
    <source>
        <dbReference type="ARBA" id="ARBA00047481"/>
    </source>
</evidence>
<dbReference type="Gene3D" id="3.90.1150.10">
    <property type="entry name" value="Aspartate Aminotransferase, domain 1"/>
    <property type="match status" value="1"/>
</dbReference>
<evidence type="ECO:0000313" key="11">
    <source>
        <dbReference type="EMBL" id="XDJ43140.1"/>
    </source>
</evidence>
<evidence type="ECO:0000256" key="4">
    <source>
        <dbReference type="ARBA" id="ARBA00011738"/>
    </source>
</evidence>
<dbReference type="RefSeq" id="WP_368643986.1">
    <property type="nucleotide sequence ID" value="NZ_CP158252.1"/>
</dbReference>
<comment type="similarity">
    <text evidence="3 9">Belongs to the class-II pyridoxal-phosphate-dependent aminotransferase family. Histidinol-phosphate aminotransferase subfamily.</text>
</comment>
<dbReference type="NCBIfam" id="TIGR01141">
    <property type="entry name" value="hisC"/>
    <property type="match status" value="1"/>
</dbReference>
<keyword evidence="9" id="KW-0368">Histidine biosynthesis</keyword>
<dbReference type="InterPro" id="IPR005861">
    <property type="entry name" value="HisP_aminotrans"/>
</dbReference>
<dbReference type="EMBL" id="CP158252">
    <property type="protein sequence ID" value="XDJ43140.1"/>
    <property type="molecule type" value="Genomic_DNA"/>
</dbReference>
<accession>A0AB39CMH7</accession>
<dbReference type="InterPro" id="IPR001917">
    <property type="entry name" value="Aminotrans_II_pyridoxalP_BS"/>
</dbReference>
<dbReference type="InterPro" id="IPR015421">
    <property type="entry name" value="PyrdxlP-dep_Trfase_major"/>
</dbReference>
<dbReference type="InterPro" id="IPR050106">
    <property type="entry name" value="HistidinolP_aminotransfase"/>
</dbReference>
<dbReference type="CDD" id="cd00609">
    <property type="entry name" value="AAT_like"/>
    <property type="match status" value="1"/>
</dbReference>
<proteinExistence type="inferred from homology"/>
<dbReference type="PANTHER" id="PTHR43643:SF3">
    <property type="entry name" value="HISTIDINOL-PHOSPHATE AMINOTRANSFERASE"/>
    <property type="match status" value="1"/>
</dbReference>
<feature type="modified residue" description="N6-(pyridoxal phosphate)lysine" evidence="9">
    <location>
        <position position="232"/>
    </location>
</feature>
<keyword evidence="9" id="KW-0028">Amino-acid biosynthesis</keyword>
<keyword evidence="5 9" id="KW-0032">Aminotransferase</keyword>
<dbReference type="GO" id="GO:0004400">
    <property type="term" value="F:histidinol-phosphate transaminase activity"/>
    <property type="evidence" value="ECO:0007669"/>
    <property type="project" value="UniProtKB-UniRule"/>
</dbReference>
<gene>
    <name evidence="9 11" type="primary">hisC</name>
    <name evidence="11" type="ORF">ABRY99_06150</name>
</gene>
<dbReference type="Gene3D" id="3.40.640.10">
    <property type="entry name" value="Type I PLP-dependent aspartate aminotransferase-like (Major domain)"/>
    <property type="match status" value="1"/>
</dbReference>